<dbReference type="GO" id="GO:0016787">
    <property type="term" value="F:hydrolase activity"/>
    <property type="evidence" value="ECO:0007669"/>
    <property type="project" value="UniProtKB-KW"/>
</dbReference>
<keyword evidence="5" id="KW-1185">Reference proteome</keyword>
<comment type="similarity">
    <text evidence="2">Belongs to the AB hydrolase superfamily. Epoxide hydrolase family.</text>
</comment>
<dbReference type="OrthoDB" id="284184at2759"/>
<dbReference type="EMBL" id="LFIW01002504">
    <property type="protein sequence ID" value="KZL68627.1"/>
    <property type="molecule type" value="Genomic_DNA"/>
</dbReference>
<accession>A0A161Y9L5</accession>
<keyword evidence="1 4" id="KW-0378">Hydrolase</keyword>
<dbReference type="PANTHER" id="PTHR43329">
    <property type="entry name" value="EPOXIDE HYDROLASE"/>
    <property type="match status" value="1"/>
</dbReference>
<dbReference type="AlphaFoldDB" id="A0A161Y9L5"/>
<sequence length="328" mass="35960">MTSIPSKTLQVSPTIRYKYYYSKPSKANLPTLLFLHGFPSTATDFRPQLEHFAALGHGVLAPDLLGYGGTSKPSDADEYTWRAMCGHVVSVLDAEGVGAVVGVGHDLGSWFLSRLCHLHPSRLAGLAFLDVGYSVPGAAFDVEAINRATEEATGEERFRYWDFFTDAGGVALMDREVEAVVSLMHASPGVMAANLGPEGRTREWVSAGRVAPVHSFGDGDVEASPYFLEKVAVFREGGWTGPTNWYRALKDNLSFEDEQDMKKELDVPVLVVGCGRDEMTVAGFQDQMTRPWARAGYRFEVLDTGHWVMLEDAAGTNRLLEEFLDGLA</sequence>
<evidence type="ECO:0000256" key="2">
    <source>
        <dbReference type="ARBA" id="ARBA00038334"/>
    </source>
</evidence>
<protein>
    <submittedName>
        <fullName evidence="4">Soluble epoxide hydrolase</fullName>
    </submittedName>
</protein>
<dbReference type="PRINTS" id="PR00412">
    <property type="entry name" value="EPOXHYDRLASE"/>
</dbReference>
<gene>
    <name evidence="4" type="ORF">CI238_00053</name>
</gene>
<dbReference type="InterPro" id="IPR000073">
    <property type="entry name" value="AB_hydrolase_1"/>
</dbReference>
<dbReference type="Gene3D" id="3.40.50.1820">
    <property type="entry name" value="alpha/beta hydrolase"/>
    <property type="match status" value="1"/>
</dbReference>
<evidence type="ECO:0000256" key="1">
    <source>
        <dbReference type="ARBA" id="ARBA00022801"/>
    </source>
</evidence>
<evidence type="ECO:0000259" key="3">
    <source>
        <dbReference type="Pfam" id="PF00561"/>
    </source>
</evidence>
<reference evidence="4 5" key="1">
    <citation type="submission" date="2015-06" db="EMBL/GenBank/DDBJ databases">
        <title>Survival trade-offs in plant roots during colonization by closely related pathogenic and mutualistic fungi.</title>
        <authorList>
            <person name="Hacquard S."/>
            <person name="Kracher B."/>
            <person name="Hiruma K."/>
            <person name="Weinman A."/>
            <person name="Muench P."/>
            <person name="Garrido Oter R."/>
            <person name="Ver Loren van Themaat E."/>
            <person name="Dallerey J.-F."/>
            <person name="Damm U."/>
            <person name="Henrissat B."/>
            <person name="Lespinet O."/>
            <person name="Thon M."/>
            <person name="Kemen E."/>
            <person name="McHardy A.C."/>
            <person name="Schulze-Lefert P."/>
            <person name="O'Connell R.J."/>
        </authorList>
    </citation>
    <scope>NUCLEOTIDE SEQUENCE [LARGE SCALE GENOMIC DNA]</scope>
    <source>
        <strain evidence="4 5">MAFF 238704</strain>
    </source>
</reference>
<dbReference type="STRING" id="1573173.A0A161Y9L5"/>
<feature type="domain" description="AB hydrolase-1" evidence="3">
    <location>
        <begin position="30"/>
        <end position="312"/>
    </location>
</feature>
<dbReference type="Pfam" id="PF00561">
    <property type="entry name" value="Abhydrolase_1"/>
    <property type="match status" value="1"/>
</dbReference>
<dbReference type="InterPro" id="IPR029058">
    <property type="entry name" value="AB_hydrolase_fold"/>
</dbReference>
<proteinExistence type="inferred from homology"/>
<dbReference type="Proteomes" id="UP000076584">
    <property type="component" value="Unassembled WGS sequence"/>
</dbReference>
<organism evidence="4 5">
    <name type="scientific">Colletotrichum incanum</name>
    <name type="common">Soybean anthracnose fungus</name>
    <dbReference type="NCBI Taxonomy" id="1573173"/>
    <lineage>
        <taxon>Eukaryota</taxon>
        <taxon>Fungi</taxon>
        <taxon>Dikarya</taxon>
        <taxon>Ascomycota</taxon>
        <taxon>Pezizomycotina</taxon>
        <taxon>Sordariomycetes</taxon>
        <taxon>Hypocreomycetidae</taxon>
        <taxon>Glomerellales</taxon>
        <taxon>Glomerellaceae</taxon>
        <taxon>Colletotrichum</taxon>
        <taxon>Colletotrichum spaethianum species complex</taxon>
    </lineage>
</organism>
<evidence type="ECO:0000313" key="4">
    <source>
        <dbReference type="EMBL" id="KZL68627.1"/>
    </source>
</evidence>
<dbReference type="InterPro" id="IPR000639">
    <property type="entry name" value="Epox_hydrolase-like"/>
</dbReference>
<name>A0A161Y9L5_COLIC</name>
<evidence type="ECO:0000313" key="5">
    <source>
        <dbReference type="Proteomes" id="UP000076584"/>
    </source>
</evidence>
<comment type="caution">
    <text evidence="4">The sequence shown here is derived from an EMBL/GenBank/DDBJ whole genome shotgun (WGS) entry which is preliminary data.</text>
</comment>
<dbReference type="SUPFAM" id="SSF53474">
    <property type="entry name" value="alpha/beta-Hydrolases"/>
    <property type="match status" value="1"/>
</dbReference>